<dbReference type="AlphaFoldDB" id="I0YRA6"/>
<proteinExistence type="predicted"/>
<evidence type="ECO:0000313" key="3">
    <source>
        <dbReference type="Proteomes" id="UP000007264"/>
    </source>
</evidence>
<evidence type="ECO:0000313" key="2">
    <source>
        <dbReference type="EMBL" id="EIE20925.1"/>
    </source>
</evidence>
<dbReference type="Proteomes" id="UP000007264">
    <property type="component" value="Unassembled WGS sequence"/>
</dbReference>
<reference evidence="2 3" key="1">
    <citation type="journal article" date="2012" name="Genome Biol.">
        <title>The genome of the polar eukaryotic microalga coccomyxa subellipsoidea reveals traits of cold adaptation.</title>
        <authorList>
            <person name="Blanc G."/>
            <person name="Agarkova I."/>
            <person name="Grimwood J."/>
            <person name="Kuo A."/>
            <person name="Brueggeman A."/>
            <person name="Dunigan D."/>
            <person name="Gurnon J."/>
            <person name="Ladunga I."/>
            <person name="Lindquist E."/>
            <person name="Lucas S."/>
            <person name="Pangilinan J."/>
            <person name="Proschold T."/>
            <person name="Salamov A."/>
            <person name="Schmutz J."/>
            <person name="Weeks D."/>
            <person name="Yamada T."/>
            <person name="Claverie J.M."/>
            <person name="Grigoriev I."/>
            <person name="Van Etten J."/>
            <person name="Lomsadze A."/>
            <person name="Borodovsky M."/>
        </authorList>
    </citation>
    <scope>NUCLEOTIDE SEQUENCE [LARGE SCALE GENOMIC DNA]</scope>
    <source>
        <strain evidence="2 3">C-169</strain>
    </source>
</reference>
<keyword evidence="3" id="KW-1185">Reference proteome</keyword>
<feature type="region of interest" description="Disordered" evidence="1">
    <location>
        <begin position="1"/>
        <end position="25"/>
    </location>
</feature>
<dbReference type="STRING" id="574566.I0YRA6"/>
<protein>
    <submittedName>
        <fullName evidence="2">Uncharacterized protein</fullName>
    </submittedName>
</protein>
<sequence>MTSNMFLLCSASPIPEGPPRKDPEQRFRRLGNKDSGGCYIYREKNSWWKEVPRIRVRDKQERINNLWGELAALNERLAGGDAITARKRIDYLRVRKEHWARIISAATQYDTAITLALIEDANKKIAEALKTEMRERAPVPVLKKQLLTLQADLSSAHERLHTTQERLAENLARIKDLQANIVVPVMDQQQDPDTHPDH</sequence>
<dbReference type="EMBL" id="AGSI01000014">
    <property type="protein sequence ID" value="EIE20925.1"/>
    <property type="molecule type" value="Genomic_DNA"/>
</dbReference>
<dbReference type="GeneID" id="17038904"/>
<organism evidence="2 3">
    <name type="scientific">Coccomyxa subellipsoidea (strain C-169)</name>
    <name type="common">Green microalga</name>
    <dbReference type="NCBI Taxonomy" id="574566"/>
    <lineage>
        <taxon>Eukaryota</taxon>
        <taxon>Viridiplantae</taxon>
        <taxon>Chlorophyta</taxon>
        <taxon>core chlorophytes</taxon>
        <taxon>Trebouxiophyceae</taxon>
        <taxon>Trebouxiophyceae incertae sedis</taxon>
        <taxon>Coccomyxaceae</taxon>
        <taxon>Coccomyxa</taxon>
        <taxon>Coccomyxa subellipsoidea</taxon>
    </lineage>
</organism>
<evidence type="ECO:0000256" key="1">
    <source>
        <dbReference type="SAM" id="MobiDB-lite"/>
    </source>
</evidence>
<accession>I0YRA6</accession>
<dbReference type="RefSeq" id="XP_005645469.1">
    <property type="nucleotide sequence ID" value="XM_005645412.1"/>
</dbReference>
<gene>
    <name evidence="2" type="ORF">COCSUDRAFT_54279</name>
</gene>
<name>I0YRA6_COCSC</name>
<dbReference type="OrthoDB" id="10314230at2759"/>
<comment type="caution">
    <text evidence="2">The sequence shown here is derived from an EMBL/GenBank/DDBJ whole genome shotgun (WGS) entry which is preliminary data.</text>
</comment>
<dbReference type="KEGG" id="csl:COCSUDRAFT_54279"/>